<protein>
    <submittedName>
        <fullName evidence="1">Uncharacterized protein</fullName>
    </submittedName>
</protein>
<keyword evidence="2" id="KW-1185">Reference proteome</keyword>
<dbReference type="AlphaFoldDB" id="A1WPM9"/>
<dbReference type="KEGG" id="vei:Veis_3879"/>
<evidence type="ECO:0000313" key="1">
    <source>
        <dbReference type="EMBL" id="ABM59586.1"/>
    </source>
</evidence>
<reference evidence="2" key="1">
    <citation type="submission" date="2006-12" db="EMBL/GenBank/DDBJ databases">
        <title>Complete sequence of chromosome 1 of Verminephrobacter eiseniae EF01-2.</title>
        <authorList>
            <person name="Copeland A."/>
            <person name="Lucas S."/>
            <person name="Lapidus A."/>
            <person name="Barry K."/>
            <person name="Detter J.C."/>
            <person name="Glavina del Rio T."/>
            <person name="Dalin E."/>
            <person name="Tice H."/>
            <person name="Pitluck S."/>
            <person name="Chertkov O."/>
            <person name="Brettin T."/>
            <person name="Bruce D."/>
            <person name="Han C."/>
            <person name="Tapia R."/>
            <person name="Gilna P."/>
            <person name="Schmutz J."/>
            <person name="Larimer F."/>
            <person name="Land M."/>
            <person name="Hauser L."/>
            <person name="Kyrpides N."/>
            <person name="Kim E."/>
            <person name="Stahl D."/>
            <person name="Richardson P."/>
        </authorList>
    </citation>
    <scope>NUCLEOTIDE SEQUENCE [LARGE SCALE GENOMIC DNA]</scope>
    <source>
        <strain evidence="2">EF01-2</strain>
    </source>
</reference>
<dbReference type="EMBL" id="CP000542">
    <property type="protein sequence ID" value="ABM59586.1"/>
    <property type="molecule type" value="Genomic_DNA"/>
</dbReference>
<dbReference type="STRING" id="391735.Veis_3879"/>
<evidence type="ECO:0000313" key="2">
    <source>
        <dbReference type="Proteomes" id="UP000000374"/>
    </source>
</evidence>
<name>A1WPM9_VEREI</name>
<proteinExistence type="predicted"/>
<dbReference type="eggNOG" id="COG2856">
    <property type="taxonomic scope" value="Bacteria"/>
</dbReference>
<dbReference type="Proteomes" id="UP000000374">
    <property type="component" value="Chromosome"/>
</dbReference>
<organism evidence="1 2">
    <name type="scientific">Verminephrobacter eiseniae (strain EF01-2)</name>
    <dbReference type="NCBI Taxonomy" id="391735"/>
    <lineage>
        <taxon>Bacteria</taxon>
        <taxon>Pseudomonadati</taxon>
        <taxon>Pseudomonadota</taxon>
        <taxon>Betaproteobacteria</taxon>
        <taxon>Burkholderiales</taxon>
        <taxon>Comamonadaceae</taxon>
        <taxon>Verminephrobacter</taxon>
    </lineage>
</organism>
<accession>A1WPM9</accession>
<sequence>MQLTEMTRVANQYDYSLTLLSIPDAEWQWPEHDDGEPEEDTFDRFIRNGQYPVR</sequence>
<gene>
    <name evidence="1" type="ordered locus">Veis_3879</name>
</gene>
<dbReference type="HOGENOM" id="CLU_3049163_0_0_4"/>